<sequence>MQGLHFMVIGAQKCGTTTLHELLRDHPNLALPLNKEAPFFDSAPASFPQWQNFSRQFFGTTENRLLGKCTPQYLASSDAAKRAHALFPGMTILAMLRPPIERTLSHYRMCLRRGQIGASFEECTEKWLQPGALAKARRAAMTAQNEADCCIAWSEYGRQLQPWIDLFGEAQVHVHFLTDLEARPAETMRQIHSQIGVDADWRSSKTGQQFFKGGGHTRLSRLRALRRLPWASKLADQMIAHMPPRSAYRLQQWNETNRGKPAATPVSAETMKRLQNHFSEDLELLKQQGFNPPWGRN</sequence>
<evidence type="ECO:0000256" key="1">
    <source>
        <dbReference type="ARBA" id="ARBA00022679"/>
    </source>
</evidence>
<dbReference type="Proteomes" id="UP000438476">
    <property type="component" value="Unassembled WGS sequence"/>
</dbReference>
<dbReference type="InterPro" id="IPR000863">
    <property type="entry name" value="Sulfotransferase_dom"/>
</dbReference>
<feature type="domain" description="Sulfotransferase" evidence="3">
    <location>
        <begin position="5"/>
        <end position="198"/>
    </location>
</feature>
<name>A0A6I4SZE0_9SPHN</name>
<dbReference type="Gene3D" id="3.40.50.300">
    <property type="entry name" value="P-loop containing nucleotide triphosphate hydrolases"/>
    <property type="match status" value="1"/>
</dbReference>
<gene>
    <name evidence="4" type="ORF">GRI91_00080</name>
</gene>
<evidence type="ECO:0000256" key="2">
    <source>
        <dbReference type="ARBA" id="ARBA00023180"/>
    </source>
</evidence>
<dbReference type="PANTHER" id="PTHR10605">
    <property type="entry name" value="HEPARAN SULFATE SULFOTRANSFERASE"/>
    <property type="match status" value="1"/>
</dbReference>
<keyword evidence="5" id="KW-1185">Reference proteome</keyword>
<dbReference type="RefSeq" id="WP_160734620.1">
    <property type="nucleotide sequence ID" value="NZ_WTYT01000001.1"/>
</dbReference>
<dbReference type="PANTHER" id="PTHR10605:SF56">
    <property type="entry name" value="BIFUNCTIONAL HEPARAN SULFATE N-DEACETYLASE_N-SULFOTRANSFERASE"/>
    <property type="match status" value="1"/>
</dbReference>
<evidence type="ECO:0000313" key="4">
    <source>
        <dbReference type="EMBL" id="MXO64157.1"/>
    </source>
</evidence>
<dbReference type="GO" id="GO:0008146">
    <property type="term" value="F:sulfotransferase activity"/>
    <property type="evidence" value="ECO:0007669"/>
    <property type="project" value="InterPro"/>
</dbReference>
<dbReference type="OrthoDB" id="981508at2"/>
<evidence type="ECO:0000259" key="3">
    <source>
        <dbReference type="Pfam" id="PF00685"/>
    </source>
</evidence>
<keyword evidence="2" id="KW-0325">Glycoprotein</keyword>
<dbReference type="InterPro" id="IPR037359">
    <property type="entry name" value="NST/OST"/>
</dbReference>
<accession>A0A6I4SZE0</accession>
<reference evidence="4 5" key="1">
    <citation type="submission" date="2019-12" db="EMBL/GenBank/DDBJ databases">
        <title>Genomic-based taxomic classification of the family Erythrobacteraceae.</title>
        <authorList>
            <person name="Xu L."/>
        </authorList>
    </citation>
    <scope>NUCLEOTIDE SEQUENCE [LARGE SCALE GENOMIC DNA]</scope>
    <source>
        <strain evidence="4 5">LMG 29518</strain>
    </source>
</reference>
<dbReference type="SUPFAM" id="SSF52540">
    <property type="entry name" value="P-loop containing nucleoside triphosphate hydrolases"/>
    <property type="match status" value="1"/>
</dbReference>
<comment type="caution">
    <text evidence="4">The sequence shown here is derived from an EMBL/GenBank/DDBJ whole genome shotgun (WGS) entry which is preliminary data.</text>
</comment>
<organism evidence="4 5">
    <name type="scientific">Altericroceibacterium endophyticum</name>
    <dbReference type="NCBI Taxonomy" id="1808508"/>
    <lineage>
        <taxon>Bacteria</taxon>
        <taxon>Pseudomonadati</taxon>
        <taxon>Pseudomonadota</taxon>
        <taxon>Alphaproteobacteria</taxon>
        <taxon>Sphingomonadales</taxon>
        <taxon>Erythrobacteraceae</taxon>
        <taxon>Altericroceibacterium</taxon>
    </lineage>
</organism>
<dbReference type="AlphaFoldDB" id="A0A6I4SZE0"/>
<dbReference type="InterPro" id="IPR027417">
    <property type="entry name" value="P-loop_NTPase"/>
</dbReference>
<proteinExistence type="predicted"/>
<dbReference type="Pfam" id="PF00685">
    <property type="entry name" value="Sulfotransfer_1"/>
    <property type="match status" value="1"/>
</dbReference>
<keyword evidence="1" id="KW-0808">Transferase</keyword>
<protein>
    <recommendedName>
        <fullName evidence="3">Sulfotransferase domain-containing protein</fullName>
    </recommendedName>
</protein>
<dbReference type="EMBL" id="WTYT01000001">
    <property type="protein sequence ID" value="MXO64157.1"/>
    <property type="molecule type" value="Genomic_DNA"/>
</dbReference>
<evidence type="ECO:0000313" key="5">
    <source>
        <dbReference type="Proteomes" id="UP000438476"/>
    </source>
</evidence>